<name>A0A0A8B744_9ACTN</name>
<keyword evidence="4" id="KW-0472">Membrane</keyword>
<dbReference type="InterPro" id="IPR000792">
    <property type="entry name" value="Tscrpt_reg_LuxR_C"/>
</dbReference>
<feature type="transmembrane region" description="Helical" evidence="4">
    <location>
        <begin position="224"/>
        <end position="243"/>
    </location>
</feature>
<keyword evidence="3" id="KW-0804">Transcription</keyword>
<evidence type="ECO:0000256" key="4">
    <source>
        <dbReference type="SAM" id="Phobius"/>
    </source>
</evidence>
<feature type="transmembrane region" description="Helical" evidence="4">
    <location>
        <begin position="36"/>
        <end position="55"/>
    </location>
</feature>
<dbReference type="PANTHER" id="PTHR44688">
    <property type="entry name" value="DNA-BINDING TRANSCRIPTIONAL ACTIVATOR DEVR_DOSR"/>
    <property type="match status" value="1"/>
</dbReference>
<reference evidence="7" key="1">
    <citation type="submission" date="2014-08" db="EMBL/GenBank/DDBJ databases">
        <title>Coriobacteriaceae sp. complete genome.</title>
        <authorList>
            <person name="Looft T."/>
            <person name="Bayles D.O."/>
            <person name="Stanton T.B."/>
        </authorList>
    </citation>
    <scope>NUCLEOTIDE SEQUENCE [LARGE SCALE GENOMIC DNA]</scope>
    <source>
        <strain evidence="7">68-1-3</strain>
    </source>
</reference>
<feature type="transmembrane region" description="Helical" evidence="4">
    <location>
        <begin position="191"/>
        <end position="212"/>
    </location>
</feature>
<evidence type="ECO:0000259" key="5">
    <source>
        <dbReference type="PROSITE" id="PS50043"/>
    </source>
</evidence>
<dbReference type="OrthoDB" id="9808843at2"/>
<dbReference type="STRING" id="1531429.JI75_08090"/>
<dbReference type="SMART" id="SM00421">
    <property type="entry name" value="HTH_LUXR"/>
    <property type="match status" value="1"/>
</dbReference>
<dbReference type="SUPFAM" id="SSF46894">
    <property type="entry name" value="C-terminal effector domain of the bipartite response regulators"/>
    <property type="match status" value="1"/>
</dbReference>
<keyword evidence="4" id="KW-0812">Transmembrane</keyword>
<protein>
    <recommendedName>
        <fullName evidence="5">HTH luxR-type domain-containing protein</fullName>
    </recommendedName>
</protein>
<dbReference type="PRINTS" id="PR00038">
    <property type="entry name" value="HTHLUXR"/>
</dbReference>
<dbReference type="RefSeq" id="WP_039690058.1">
    <property type="nucleotide sequence ID" value="NZ_CP009302.1"/>
</dbReference>
<feature type="transmembrane region" description="Helical" evidence="4">
    <location>
        <begin position="310"/>
        <end position="330"/>
    </location>
</feature>
<feature type="transmembrane region" description="Helical" evidence="4">
    <location>
        <begin position="255"/>
        <end position="273"/>
    </location>
</feature>
<dbReference type="PANTHER" id="PTHR44688:SF16">
    <property type="entry name" value="DNA-BINDING TRANSCRIPTIONAL ACTIVATOR DEVR_DOSR"/>
    <property type="match status" value="1"/>
</dbReference>
<evidence type="ECO:0000256" key="3">
    <source>
        <dbReference type="ARBA" id="ARBA00023163"/>
    </source>
</evidence>
<gene>
    <name evidence="6" type="ORF">JI75_08090</name>
</gene>
<evidence type="ECO:0000313" key="7">
    <source>
        <dbReference type="Proteomes" id="UP000031121"/>
    </source>
</evidence>
<keyword evidence="2" id="KW-0238">DNA-binding</keyword>
<dbReference type="Pfam" id="PF00196">
    <property type="entry name" value="GerE"/>
    <property type="match status" value="1"/>
</dbReference>
<feature type="transmembrane region" description="Helical" evidence="4">
    <location>
        <begin position="67"/>
        <end position="87"/>
    </location>
</feature>
<dbReference type="InterPro" id="IPR036388">
    <property type="entry name" value="WH-like_DNA-bd_sf"/>
</dbReference>
<evidence type="ECO:0000313" key="6">
    <source>
        <dbReference type="EMBL" id="AJC12618.1"/>
    </source>
</evidence>
<evidence type="ECO:0000256" key="1">
    <source>
        <dbReference type="ARBA" id="ARBA00023015"/>
    </source>
</evidence>
<accession>A0A0A8B744</accession>
<feature type="transmembrane region" description="Helical" evidence="4">
    <location>
        <begin position="336"/>
        <end position="358"/>
    </location>
</feature>
<dbReference type="PROSITE" id="PS50043">
    <property type="entry name" value="HTH_LUXR_2"/>
    <property type="match status" value="1"/>
</dbReference>
<dbReference type="Proteomes" id="UP000031121">
    <property type="component" value="Chromosome"/>
</dbReference>
<dbReference type="InterPro" id="IPR016032">
    <property type="entry name" value="Sig_transdc_resp-reg_C-effctor"/>
</dbReference>
<feature type="transmembrane region" description="Helical" evidence="4">
    <location>
        <begin position="279"/>
        <end position="298"/>
    </location>
</feature>
<keyword evidence="7" id="KW-1185">Reference proteome</keyword>
<reference evidence="6 7" key="2">
    <citation type="journal article" date="2015" name="Genome Announc.">
        <title>Complete Genome Sequence of Coriobacteriaceae Strain 68-1-3, a Novel Mucus-Degrading Isolate from the Swine Intestinal Tract.</title>
        <authorList>
            <person name="Looft T."/>
            <person name="Bayles D.O."/>
            <person name="Alt D.P."/>
            <person name="Stanton T.B."/>
        </authorList>
    </citation>
    <scope>NUCLEOTIDE SEQUENCE [LARGE SCALE GENOMIC DNA]</scope>
    <source>
        <strain evidence="6 7">68-1-3</strain>
    </source>
</reference>
<feature type="domain" description="HTH luxR-type" evidence="5">
    <location>
        <begin position="415"/>
        <end position="480"/>
    </location>
</feature>
<dbReference type="Gene3D" id="1.10.10.10">
    <property type="entry name" value="Winged helix-like DNA-binding domain superfamily/Winged helix DNA-binding domain"/>
    <property type="match status" value="1"/>
</dbReference>
<evidence type="ECO:0000256" key="2">
    <source>
        <dbReference type="ARBA" id="ARBA00023125"/>
    </source>
</evidence>
<feature type="transmembrane region" description="Helical" evidence="4">
    <location>
        <begin position="123"/>
        <end position="143"/>
    </location>
</feature>
<dbReference type="GO" id="GO:0003677">
    <property type="term" value="F:DNA binding"/>
    <property type="evidence" value="ECO:0007669"/>
    <property type="project" value="UniProtKB-KW"/>
</dbReference>
<organism evidence="6 7">
    <name type="scientific">Berryella intestinalis</name>
    <dbReference type="NCBI Taxonomy" id="1531429"/>
    <lineage>
        <taxon>Bacteria</taxon>
        <taxon>Bacillati</taxon>
        <taxon>Actinomycetota</taxon>
        <taxon>Coriobacteriia</taxon>
        <taxon>Eggerthellales</taxon>
        <taxon>Eggerthellaceae</taxon>
        <taxon>Berryella</taxon>
    </lineage>
</organism>
<dbReference type="AlphaFoldDB" id="A0A0A8B744"/>
<dbReference type="CDD" id="cd06170">
    <property type="entry name" value="LuxR_C_like"/>
    <property type="match status" value="1"/>
</dbReference>
<dbReference type="EMBL" id="CP009302">
    <property type="protein sequence ID" value="AJC12618.1"/>
    <property type="molecule type" value="Genomic_DNA"/>
</dbReference>
<dbReference type="GO" id="GO:0006355">
    <property type="term" value="P:regulation of DNA-templated transcription"/>
    <property type="evidence" value="ECO:0007669"/>
    <property type="project" value="InterPro"/>
</dbReference>
<sequence length="482" mass="51950">MGFFDRLRPSHLGLMFVHMWVYCVTHRPVLAEDVSVMGVMYVSLSAFLLILIARFGRGPVSDRIARIMDAAAVLCMVASAALLSLPLQGASSVAVFSGALLGGPGAAWAYLRWGKFYSTLDLGYSAPLIFVSMAVGSAGKLLIDFAPVPIAAVVLTALPFLVFGSLSKVGSGSASDEVPFVYFNRRTVGSLLPLFFGVALYSFTVGIVQSVLLADIPIGLRSSILLNHGSEVLLAGGLCAWVLRGGRLDVGHSWNLVLILMTTGLVFSPYLDVLALNHVLALVRTAQTFLIVILFLMLADIARHSSFDPLAVFAVGWVSYALPFAAGSIFGQELRAFSDAVLVASLAVWAIVIVKILFLDKTGSGGSLVFSDLETVFDGDSPAQRIGAMQSDLDRQVALSDRSPEEDSLKRRCAALARRFKLTARETEILELLARGRSKGYIADTFIISENTVRSHVKHVYTKLSVHSKQEMLDLIESTDGQ</sequence>
<feature type="transmembrane region" description="Helical" evidence="4">
    <location>
        <begin position="93"/>
        <end position="111"/>
    </location>
</feature>
<feature type="transmembrane region" description="Helical" evidence="4">
    <location>
        <begin position="149"/>
        <end position="170"/>
    </location>
</feature>
<keyword evidence="4" id="KW-1133">Transmembrane helix</keyword>
<keyword evidence="1" id="KW-0805">Transcription regulation</keyword>
<proteinExistence type="predicted"/>
<dbReference type="HOGENOM" id="CLU_027066_3_2_11"/>
<dbReference type="KEGG" id="cbac:JI75_08090"/>